<dbReference type="GO" id="GO:0015018">
    <property type="term" value="F:galactosylgalactosylxylosylprotein 3-beta-glucuronosyltransferase activity"/>
    <property type="evidence" value="ECO:0007669"/>
    <property type="project" value="InterPro"/>
</dbReference>
<dbReference type="EC" id="2.4.-.-" evidence="12"/>
<dbReference type="GO" id="GO:0000139">
    <property type="term" value="C:Golgi membrane"/>
    <property type="evidence" value="ECO:0007669"/>
    <property type="project" value="UniProtKB-SubCell"/>
</dbReference>
<keyword evidence="10" id="KW-0325">Glycoprotein</keyword>
<dbReference type="EnsemblPlants" id="ORUFI01G03050.1">
    <property type="protein sequence ID" value="ORUFI01G03050.1"/>
    <property type="gene ID" value="ORUFI01G03050"/>
</dbReference>
<comment type="subcellular location">
    <subcellularLocation>
        <location evidence="1 12">Golgi apparatus membrane</location>
        <topology evidence="1 12">Single-pass type II membrane protein</topology>
    </subcellularLocation>
</comment>
<feature type="region of interest" description="Disordered" evidence="13">
    <location>
        <begin position="107"/>
        <end position="129"/>
    </location>
</feature>
<evidence type="ECO:0000256" key="13">
    <source>
        <dbReference type="SAM" id="MobiDB-lite"/>
    </source>
</evidence>
<evidence type="ECO:0000256" key="4">
    <source>
        <dbReference type="ARBA" id="ARBA00022679"/>
    </source>
</evidence>
<comment type="similarity">
    <text evidence="2 12">Belongs to the glycosyltransferase 43 family.</text>
</comment>
<dbReference type="GO" id="GO:0071555">
    <property type="term" value="P:cell wall organization"/>
    <property type="evidence" value="ECO:0007669"/>
    <property type="project" value="UniProtKB-KW"/>
</dbReference>
<evidence type="ECO:0000256" key="8">
    <source>
        <dbReference type="ARBA" id="ARBA00023034"/>
    </source>
</evidence>
<feature type="compositionally biased region" description="Pro residues" evidence="13">
    <location>
        <begin position="111"/>
        <end position="120"/>
    </location>
</feature>
<evidence type="ECO:0000313" key="14">
    <source>
        <dbReference type="EnsemblPlants" id="ORUFI01G03050.1"/>
    </source>
</evidence>
<proteinExistence type="inferred from homology"/>
<evidence type="ECO:0000256" key="12">
    <source>
        <dbReference type="RuleBase" id="RU363127"/>
    </source>
</evidence>
<evidence type="ECO:0000256" key="5">
    <source>
        <dbReference type="ARBA" id="ARBA00022692"/>
    </source>
</evidence>
<evidence type="ECO:0000256" key="6">
    <source>
        <dbReference type="ARBA" id="ARBA00022968"/>
    </source>
</evidence>
<keyword evidence="6 12" id="KW-0735">Signal-anchor</keyword>
<reference evidence="15" key="1">
    <citation type="submission" date="2013-06" db="EMBL/GenBank/DDBJ databases">
        <authorList>
            <person name="Zhao Q."/>
        </authorList>
    </citation>
    <scope>NUCLEOTIDE SEQUENCE</scope>
    <source>
        <strain evidence="15">cv. W1943</strain>
    </source>
</reference>
<keyword evidence="15" id="KW-1185">Reference proteome</keyword>
<dbReference type="GO" id="GO:0009834">
    <property type="term" value="P:plant-type secondary cell wall biogenesis"/>
    <property type="evidence" value="ECO:0007669"/>
    <property type="project" value="TreeGrafter"/>
</dbReference>
<keyword evidence="3" id="KW-0328">Glycosyltransferase</keyword>
<evidence type="ECO:0000256" key="10">
    <source>
        <dbReference type="ARBA" id="ARBA00023180"/>
    </source>
</evidence>
<dbReference type="HOGENOM" id="CLU_1470458_0_0_1"/>
<dbReference type="OMA" id="TAGCYAS"/>
<keyword evidence="7" id="KW-1133">Transmembrane helix</keyword>
<dbReference type="Proteomes" id="UP000008022">
    <property type="component" value="Unassembled WGS sequence"/>
</dbReference>
<evidence type="ECO:0000256" key="11">
    <source>
        <dbReference type="ARBA" id="ARBA00023316"/>
    </source>
</evidence>
<evidence type="ECO:0000256" key="7">
    <source>
        <dbReference type="ARBA" id="ARBA00022989"/>
    </source>
</evidence>
<organism evidence="14 15">
    <name type="scientific">Oryza rufipogon</name>
    <name type="common">Brownbeard rice</name>
    <name type="synonym">Asian wild rice</name>
    <dbReference type="NCBI Taxonomy" id="4529"/>
    <lineage>
        <taxon>Eukaryota</taxon>
        <taxon>Viridiplantae</taxon>
        <taxon>Streptophyta</taxon>
        <taxon>Embryophyta</taxon>
        <taxon>Tracheophyta</taxon>
        <taxon>Spermatophyta</taxon>
        <taxon>Magnoliopsida</taxon>
        <taxon>Liliopsida</taxon>
        <taxon>Poales</taxon>
        <taxon>Poaceae</taxon>
        <taxon>BOP clade</taxon>
        <taxon>Oryzoideae</taxon>
        <taxon>Oryzeae</taxon>
        <taxon>Oryzinae</taxon>
        <taxon>Oryza</taxon>
    </lineage>
</organism>
<keyword evidence="5" id="KW-0812">Transmembrane</keyword>
<dbReference type="InterPro" id="IPR005027">
    <property type="entry name" value="Glyco_trans_43"/>
</dbReference>
<evidence type="ECO:0000256" key="9">
    <source>
        <dbReference type="ARBA" id="ARBA00023136"/>
    </source>
</evidence>
<dbReference type="SUPFAM" id="SSF53448">
    <property type="entry name" value="Nucleotide-diphospho-sugar transferases"/>
    <property type="match status" value="1"/>
</dbReference>
<reference evidence="14" key="2">
    <citation type="submission" date="2015-06" db="UniProtKB">
        <authorList>
            <consortium name="EnsemblPlants"/>
        </authorList>
    </citation>
    <scope>IDENTIFICATION</scope>
</reference>
<keyword evidence="11 12" id="KW-0961">Cell wall biogenesis/degradation</keyword>
<evidence type="ECO:0000313" key="15">
    <source>
        <dbReference type="Proteomes" id="UP000008022"/>
    </source>
</evidence>
<evidence type="ECO:0000256" key="3">
    <source>
        <dbReference type="ARBA" id="ARBA00022676"/>
    </source>
</evidence>
<keyword evidence="8 12" id="KW-0333">Golgi apparatus</keyword>
<name>A0A0E0MRA5_ORYRU</name>
<keyword evidence="4 12" id="KW-0808">Transferase</keyword>
<accession>A0A0E0MRA5</accession>
<keyword evidence="9" id="KW-0472">Membrane</keyword>
<sequence>MATPGPDELLKSHHILAKRREIRKREMEGVVVFADENSILRTELFDEVQKVKSVGAMPVGVLGEDEGTNEMFLQAPPGCLPLTAGCYASSPVIASGEREFAPAPFCRCPSDPRPPPPPSPSIRSLLPRADGDGYQEGNTWLSSSLCRIESLESLSTPLKNENDDSIFSLPTNIAVWAYDEGLLW</sequence>
<dbReference type="AlphaFoldDB" id="A0A0E0MRA5"/>
<dbReference type="GO" id="GO:0010417">
    <property type="term" value="P:glucuronoxylan biosynthetic process"/>
    <property type="evidence" value="ECO:0007669"/>
    <property type="project" value="TreeGrafter"/>
</dbReference>
<protein>
    <recommendedName>
        <fullName evidence="12">Glycosyltransferases</fullName>
        <ecNumber evidence="12">2.4.-.-</ecNumber>
    </recommendedName>
</protein>
<comment type="function">
    <text evidence="12">Involved in the synthesis of glucuronoxylan hemicellulose in secondary cell walls.</text>
</comment>
<dbReference type="PANTHER" id="PTHR10896">
    <property type="entry name" value="GALACTOSYLGALACTOSYLXYLOSYLPROTEIN 3-BETA-GLUCURONOSYLTRANSFERASE BETA-1,3-GLUCURONYLTRANSFERASE"/>
    <property type="match status" value="1"/>
</dbReference>
<dbReference type="Gramene" id="ORUFI01G03050.1">
    <property type="protein sequence ID" value="ORUFI01G03050.1"/>
    <property type="gene ID" value="ORUFI01G03050"/>
</dbReference>
<dbReference type="PANTHER" id="PTHR10896:SF24">
    <property type="entry name" value="GLUCURONOSYLTRANSFERASE OS04G0650300-RELATED"/>
    <property type="match status" value="1"/>
</dbReference>
<dbReference type="InterPro" id="IPR029044">
    <property type="entry name" value="Nucleotide-diphossugar_trans"/>
</dbReference>
<dbReference type="Pfam" id="PF03360">
    <property type="entry name" value="Glyco_transf_43"/>
    <property type="match status" value="1"/>
</dbReference>
<dbReference type="STRING" id="4529.A0A0E0MRA5"/>
<evidence type="ECO:0000256" key="1">
    <source>
        <dbReference type="ARBA" id="ARBA00004323"/>
    </source>
</evidence>
<dbReference type="Gene3D" id="3.90.550.10">
    <property type="entry name" value="Spore Coat Polysaccharide Biosynthesis Protein SpsA, Chain A"/>
    <property type="match status" value="1"/>
</dbReference>
<evidence type="ECO:0000256" key="2">
    <source>
        <dbReference type="ARBA" id="ARBA00007706"/>
    </source>
</evidence>
<dbReference type="GO" id="GO:0042285">
    <property type="term" value="F:xylosyltransferase activity"/>
    <property type="evidence" value="ECO:0007669"/>
    <property type="project" value="TreeGrafter"/>
</dbReference>